<evidence type="ECO:0000256" key="1">
    <source>
        <dbReference type="ARBA" id="ARBA00009649"/>
    </source>
</evidence>
<dbReference type="PANTHER" id="PTHR19134">
    <property type="entry name" value="RECEPTOR-TYPE TYROSINE-PROTEIN PHOSPHATASE"/>
    <property type="match status" value="1"/>
</dbReference>
<dbReference type="AlphaFoldDB" id="A0A0L0SJX6"/>
<dbReference type="InterPro" id="IPR000387">
    <property type="entry name" value="Tyr_Pase_dom"/>
</dbReference>
<dbReference type="Proteomes" id="UP000054350">
    <property type="component" value="Unassembled WGS sequence"/>
</dbReference>
<feature type="compositionally biased region" description="Gly residues" evidence="2">
    <location>
        <begin position="23"/>
        <end position="34"/>
    </location>
</feature>
<evidence type="ECO:0000313" key="6">
    <source>
        <dbReference type="Proteomes" id="UP000054350"/>
    </source>
</evidence>
<dbReference type="InterPro" id="IPR029021">
    <property type="entry name" value="Prot-tyrosine_phosphatase-like"/>
</dbReference>
<dbReference type="PROSITE" id="PS50055">
    <property type="entry name" value="TYR_PHOSPHATASE_PTP"/>
    <property type="match status" value="1"/>
</dbReference>
<organism evidence="5 6">
    <name type="scientific">Allomyces macrogynus (strain ATCC 38327)</name>
    <name type="common">Allomyces javanicus var. macrogynus</name>
    <dbReference type="NCBI Taxonomy" id="578462"/>
    <lineage>
        <taxon>Eukaryota</taxon>
        <taxon>Fungi</taxon>
        <taxon>Fungi incertae sedis</taxon>
        <taxon>Blastocladiomycota</taxon>
        <taxon>Blastocladiomycetes</taxon>
        <taxon>Blastocladiales</taxon>
        <taxon>Blastocladiaceae</taxon>
        <taxon>Allomyces</taxon>
    </lineage>
</organism>
<dbReference type="SUPFAM" id="SSF52799">
    <property type="entry name" value="(Phosphotyrosine protein) phosphatases II"/>
    <property type="match status" value="1"/>
</dbReference>
<dbReference type="Pfam" id="PF00102">
    <property type="entry name" value="Y_phosphatase"/>
    <property type="match status" value="2"/>
</dbReference>
<proteinExistence type="inferred from homology"/>
<gene>
    <name evidence="5" type="ORF">AMAG_07907</name>
</gene>
<dbReference type="STRING" id="578462.A0A0L0SJX6"/>
<keyword evidence="6" id="KW-1185">Reference proteome</keyword>
<evidence type="ECO:0000259" key="4">
    <source>
        <dbReference type="PROSITE" id="PS50056"/>
    </source>
</evidence>
<evidence type="ECO:0000313" key="5">
    <source>
        <dbReference type="EMBL" id="KNE62720.1"/>
    </source>
</evidence>
<sequence length="465" mass="49667">MSERQGAFLRIKMAEATQHAPAGGLGGIARGGAAPGAPRGLGETGPDPGKNRYCNVYPFEYNRVKLQRRAGLAAKGATPPPPEVADKDPDAMDVDVVPAPVPAAAPPTDGPSDYINASLIYPLFLRERNWRFRQQRTGRPYLGNPDCTRVPAHVVRTDSTSSLADGRTPTVTSTGSGCTFIATQAPLPHTTRDFWDMVYDHGVRVVVNLAPETEIQAAKAHKYWPDTTMHVDNLTVALVAESRRPFGIVVRHLAVAVAHGDPAPPLQITHVSFEEWPDGDAPSVDALVTLLECVNDAQDRAGANAPVVVHCSAGCGRTGTFIAMHALARLVAAARAELTAASDARAVLRAAAALASAPACSRYPALQALMADDPVPRVVTQLRAQRVMMVQTAKQYMFLYELFLAMLQRKPFKFIDPETPSTLGAMPVATPRQLLMTPPVTLAHGPSAAVNEMTTASASKAMKID</sequence>
<reference evidence="5 6" key="1">
    <citation type="submission" date="2009-11" db="EMBL/GenBank/DDBJ databases">
        <title>Annotation of Allomyces macrogynus ATCC 38327.</title>
        <authorList>
            <consortium name="The Broad Institute Genome Sequencing Platform"/>
            <person name="Russ C."/>
            <person name="Cuomo C."/>
            <person name="Burger G."/>
            <person name="Gray M.W."/>
            <person name="Holland P.W.H."/>
            <person name="King N."/>
            <person name="Lang F.B.F."/>
            <person name="Roger A.J."/>
            <person name="Ruiz-Trillo I."/>
            <person name="Young S.K."/>
            <person name="Zeng Q."/>
            <person name="Gargeya S."/>
            <person name="Fitzgerald M."/>
            <person name="Haas B."/>
            <person name="Abouelleil A."/>
            <person name="Alvarado L."/>
            <person name="Arachchi H.M."/>
            <person name="Berlin A."/>
            <person name="Chapman S.B."/>
            <person name="Gearin G."/>
            <person name="Goldberg J."/>
            <person name="Griggs A."/>
            <person name="Gujja S."/>
            <person name="Hansen M."/>
            <person name="Heiman D."/>
            <person name="Howarth C."/>
            <person name="Larimer J."/>
            <person name="Lui A."/>
            <person name="MacDonald P.J.P."/>
            <person name="McCowen C."/>
            <person name="Montmayeur A."/>
            <person name="Murphy C."/>
            <person name="Neiman D."/>
            <person name="Pearson M."/>
            <person name="Priest M."/>
            <person name="Roberts A."/>
            <person name="Saif S."/>
            <person name="Shea T."/>
            <person name="Sisk P."/>
            <person name="Stolte C."/>
            <person name="Sykes S."/>
            <person name="Wortman J."/>
            <person name="Nusbaum C."/>
            <person name="Birren B."/>
        </authorList>
    </citation>
    <scope>NUCLEOTIDE SEQUENCE [LARGE SCALE GENOMIC DNA]</scope>
    <source>
        <strain evidence="5 6">ATCC 38327</strain>
    </source>
</reference>
<evidence type="ECO:0000256" key="2">
    <source>
        <dbReference type="SAM" id="MobiDB-lite"/>
    </source>
</evidence>
<feature type="domain" description="Tyrosine specific protein phosphatases" evidence="4">
    <location>
        <begin position="285"/>
        <end position="397"/>
    </location>
</feature>
<name>A0A0L0SJX6_ALLM3</name>
<accession>A0A0L0SJX6</accession>
<reference evidence="6" key="2">
    <citation type="submission" date="2009-11" db="EMBL/GenBank/DDBJ databases">
        <title>The Genome Sequence of Allomyces macrogynus strain ATCC 38327.</title>
        <authorList>
            <consortium name="The Broad Institute Genome Sequencing Platform"/>
            <person name="Russ C."/>
            <person name="Cuomo C."/>
            <person name="Shea T."/>
            <person name="Young S.K."/>
            <person name="Zeng Q."/>
            <person name="Koehrsen M."/>
            <person name="Haas B."/>
            <person name="Borodovsky M."/>
            <person name="Guigo R."/>
            <person name="Alvarado L."/>
            <person name="Berlin A."/>
            <person name="Borenstein D."/>
            <person name="Chen Z."/>
            <person name="Engels R."/>
            <person name="Freedman E."/>
            <person name="Gellesch M."/>
            <person name="Goldberg J."/>
            <person name="Griggs A."/>
            <person name="Gujja S."/>
            <person name="Heiman D."/>
            <person name="Hepburn T."/>
            <person name="Howarth C."/>
            <person name="Jen D."/>
            <person name="Larson L."/>
            <person name="Lewis B."/>
            <person name="Mehta T."/>
            <person name="Park D."/>
            <person name="Pearson M."/>
            <person name="Roberts A."/>
            <person name="Saif S."/>
            <person name="Shenoy N."/>
            <person name="Sisk P."/>
            <person name="Stolte C."/>
            <person name="Sykes S."/>
            <person name="Walk T."/>
            <person name="White J."/>
            <person name="Yandava C."/>
            <person name="Burger G."/>
            <person name="Gray M.W."/>
            <person name="Holland P.W.H."/>
            <person name="King N."/>
            <person name="Lang F.B.F."/>
            <person name="Roger A.J."/>
            <person name="Ruiz-Trillo I."/>
            <person name="Lander E."/>
            <person name="Nusbaum C."/>
        </authorList>
    </citation>
    <scope>NUCLEOTIDE SEQUENCE [LARGE SCALE GENOMIC DNA]</scope>
    <source>
        <strain evidence="6">ATCC 38327</strain>
    </source>
</reference>
<dbReference type="GO" id="GO:0004725">
    <property type="term" value="F:protein tyrosine phosphatase activity"/>
    <property type="evidence" value="ECO:0007669"/>
    <property type="project" value="InterPro"/>
</dbReference>
<feature type="domain" description="Tyrosine-protein phosphatase" evidence="3">
    <location>
        <begin position="50"/>
        <end position="406"/>
    </location>
</feature>
<dbReference type="OrthoDB" id="6058203at2759"/>
<comment type="similarity">
    <text evidence="1">Belongs to the protein-tyrosine phosphatase family. Non-receptor class subfamily.</text>
</comment>
<dbReference type="PROSITE" id="PS00383">
    <property type="entry name" value="TYR_PHOSPHATASE_1"/>
    <property type="match status" value="1"/>
</dbReference>
<dbReference type="InterPro" id="IPR016130">
    <property type="entry name" value="Tyr_Pase_AS"/>
</dbReference>
<dbReference type="InterPro" id="IPR050348">
    <property type="entry name" value="Protein-Tyr_Phosphatase"/>
</dbReference>
<dbReference type="Gene3D" id="3.90.190.10">
    <property type="entry name" value="Protein tyrosine phosphatase superfamily"/>
    <property type="match status" value="1"/>
</dbReference>
<dbReference type="PANTHER" id="PTHR19134:SF449">
    <property type="entry name" value="TYROSINE-PROTEIN PHOSPHATASE 1"/>
    <property type="match status" value="1"/>
</dbReference>
<dbReference type="InterPro" id="IPR003595">
    <property type="entry name" value="Tyr_Pase_cat"/>
</dbReference>
<dbReference type="SMART" id="SM00194">
    <property type="entry name" value="PTPc"/>
    <property type="match status" value="1"/>
</dbReference>
<dbReference type="EMBL" id="GG745340">
    <property type="protein sequence ID" value="KNE62720.1"/>
    <property type="molecule type" value="Genomic_DNA"/>
</dbReference>
<protein>
    <recommendedName>
        <fullName evidence="7">Protein-tyrosine phosphatase</fullName>
    </recommendedName>
</protein>
<dbReference type="PRINTS" id="PR00700">
    <property type="entry name" value="PRTYPHPHTASE"/>
</dbReference>
<dbReference type="PROSITE" id="PS50056">
    <property type="entry name" value="TYR_PHOSPHATASE_2"/>
    <property type="match status" value="1"/>
</dbReference>
<feature type="region of interest" description="Disordered" evidence="2">
    <location>
        <begin position="21"/>
        <end position="49"/>
    </location>
</feature>
<evidence type="ECO:0000259" key="3">
    <source>
        <dbReference type="PROSITE" id="PS50055"/>
    </source>
</evidence>
<dbReference type="InterPro" id="IPR000242">
    <property type="entry name" value="PTP_cat"/>
</dbReference>
<dbReference type="SMART" id="SM00404">
    <property type="entry name" value="PTPc_motif"/>
    <property type="match status" value="1"/>
</dbReference>
<evidence type="ECO:0008006" key="7">
    <source>
        <dbReference type="Google" id="ProtNLM"/>
    </source>
</evidence>
<dbReference type="eggNOG" id="KOG0791">
    <property type="taxonomic scope" value="Eukaryota"/>
</dbReference>
<dbReference type="VEuPathDB" id="FungiDB:AMAG_07907"/>